<comment type="caution">
    <text evidence="1">The sequence shown here is derived from an EMBL/GenBank/DDBJ whole genome shotgun (WGS) entry which is preliminary data.</text>
</comment>
<organism evidence="1 2">
    <name type="scientific">Nocardia stercoris</name>
    <dbReference type="NCBI Taxonomy" id="2483361"/>
    <lineage>
        <taxon>Bacteria</taxon>
        <taxon>Bacillati</taxon>
        <taxon>Actinomycetota</taxon>
        <taxon>Actinomycetes</taxon>
        <taxon>Mycobacteriales</taxon>
        <taxon>Nocardiaceae</taxon>
        <taxon>Nocardia</taxon>
    </lineage>
</organism>
<keyword evidence="2" id="KW-1185">Reference proteome</keyword>
<proteinExistence type="predicted"/>
<dbReference type="OrthoDB" id="4551474at2"/>
<evidence type="ECO:0000313" key="2">
    <source>
        <dbReference type="Proteomes" id="UP000279275"/>
    </source>
</evidence>
<gene>
    <name evidence="1" type="ORF">EBN03_31705</name>
</gene>
<reference evidence="1 2" key="1">
    <citation type="submission" date="2018-10" db="EMBL/GenBank/DDBJ databases">
        <title>Isolation from cow dung.</title>
        <authorList>
            <person name="Ling L."/>
        </authorList>
    </citation>
    <scope>NUCLEOTIDE SEQUENCE [LARGE SCALE GENOMIC DNA]</scope>
    <source>
        <strain evidence="1 2">NEAU-LL90</strain>
    </source>
</reference>
<name>A0A3M2KUX2_9NOCA</name>
<dbReference type="RefSeq" id="WP_122191857.1">
    <property type="nucleotide sequence ID" value="NZ_RFFH01000026.1"/>
</dbReference>
<accession>A0A3M2KUX2</accession>
<dbReference type="Proteomes" id="UP000279275">
    <property type="component" value="Unassembled WGS sequence"/>
</dbReference>
<dbReference type="EMBL" id="RFFH01000026">
    <property type="protein sequence ID" value="RMI28033.1"/>
    <property type="molecule type" value="Genomic_DNA"/>
</dbReference>
<evidence type="ECO:0000313" key="1">
    <source>
        <dbReference type="EMBL" id="RMI28033.1"/>
    </source>
</evidence>
<dbReference type="AlphaFoldDB" id="A0A3M2KUX2"/>
<sequence>MVQESSDRTTYGPQQQLTVNGRVVTDPNDLTEREFIALFAKRSGMYIVRTDVRSVINFLNGYDAAAGRHGRPLLDGFREWLMANYLGHHSSLAWWALIESIVLPDRDLAEALTPEQESQVLEFLFDVLDKFLAERETAG</sequence>
<protein>
    <submittedName>
        <fullName evidence="1">Uncharacterized protein</fullName>
    </submittedName>
</protein>